<evidence type="ECO:0000313" key="7">
    <source>
        <dbReference type="Proteomes" id="UP000663824"/>
    </source>
</evidence>
<feature type="domain" description="AIG1-type G" evidence="4">
    <location>
        <begin position="128"/>
        <end position="277"/>
    </location>
</feature>
<dbReference type="PANTHER" id="PTHR10903:SF184">
    <property type="entry name" value="GTP-BINDING PROTEIN A"/>
    <property type="match status" value="1"/>
</dbReference>
<sequence length="377" mass="42692">MTLLSTSSISYSTITINDNGGIQISNTNNSTSYRDLLSSDQSDDDEILTNSTVMIKQKSTGLATRPEVLSYFLVQDNGYKCKLCGKPKSLREKRGPRDIEGQRQKIKKEIKEDYKENGNYKMIKVAHKNILIIGRSRTGKSTIKSLLVDPTKIPKDLTLKADTKQAKFCSFHLQKDNVVINIIDTPGLFERSTTEVDIRDNTTILNTIGTCINMEITKFHVICFCVSLTNGINGDDIKSLEILIEYLGKKISKISCLIITHCESKSEEKRNKLKEELVQDNYFKKIAPFFELGIFFSGSINPDDFHNGNDSVIDQYCMVSEYRTQLIELFLSIKEPLPIVEIANGSTKFAKDIRDRYIAKEDQSDTHYKDDSPDDSD</sequence>
<evidence type="ECO:0000313" key="6">
    <source>
        <dbReference type="EMBL" id="CAF4737062.1"/>
    </source>
</evidence>
<evidence type="ECO:0000313" key="5">
    <source>
        <dbReference type="EMBL" id="CAF2061384.1"/>
    </source>
</evidence>
<dbReference type="InterPro" id="IPR006703">
    <property type="entry name" value="G_AIG1"/>
</dbReference>
<dbReference type="Pfam" id="PF04548">
    <property type="entry name" value="AIG1"/>
    <property type="match status" value="1"/>
</dbReference>
<dbReference type="EMBL" id="CAJNRE010006994">
    <property type="protein sequence ID" value="CAF2061384.1"/>
    <property type="molecule type" value="Genomic_DNA"/>
</dbReference>
<keyword evidence="3" id="KW-0342">GTP-binding</keyword>
<organism evidence="5 7">
    <name type="scientific">Rotaria magnacalcarata</name>
    <dbReference type="NCBI Taxonomy" id="392030"/>
    <lineage>
        <taxon>Eukaryota</taxon>
        <taxon>Metazoa</taxon>
        <taxon>Spiralia</taxon>
        <taxon>Gnathifera</taxon>
        <taxon>Rotifera</taxon>
        <taxon>Eurotatoria</taxon>
        <taxon>Bdelloidea</taxon>
        <taxon>Philodinida</taxon>
        <taxon>Philodinidae</taxon>
        <taxon>Rotaria</taxon>
    </lineage>
</organism>
<dbReference type="AlphaFoldDB" id="A0A816QIH7"/>
<dbReference type="CDD" id="cd00882">
    <property type="entry name" value="Ras_like_GTPase"/>
    <property type="match status" value="1"/>
</dbReference>
<dbReference type="InterPro" id="IPR027417">
    <property type="entry name" value="P-loop_NTPase"/>
</dbReference>
<gene>
    <name evidence="5" type="ORF">MBJ925_LOCUS14995</name>
    <name evidence="6" type="ORF">SMN809_LOCUS44540</name>
</gene>
<evidence type="ECO:0000256" key="1">
    <source>
        <dbReference type="ARBA" id="ARBA00008535"/>
    </source>
</evidence>
<proteinExistence type="inferred from homology"/>
<evidence type="ECO:0000259" key="4">
    <source>
        <dbReference type="Pfam" id="PF04548"/>
    </source>
</evidence>
<reference evidence="5" key="1">
    <citation type="submission" date="2021-02" db="EMBL/GenBank/DDBJ databases">
        <authorList>
            <person name="Nowell W R."/>
        </authorList>
    </citation>
    <scope>NUCLEOTIDE SEQUENCE</scope>
</reference>
<dbReference type="InterPro" id="IPR045058">
    <property type="entry name" value="GIMA/IAN/Toc"/>
</dbReference>
<dbReference type="Proteomes" id="UP000663824">
    <property type="component" value="Unassembled WGS sequence"/>
</dbReference>
<evidence type="ECO:0000256" key="2">
    <source>
        <dbReference type="ARBA" id="ARBA00022741"/>
    </source>
</evidence>
<name>A0A816QIH7_9BILA</name>
<dbReference type="Proteomes" id="UP000676336">
    <property type="component" value="Unassembled WGS sequence"/>
</dbReference>
<dbReference type="SUPFAM" id="SSF52540">
    <property type="entry name" value="P-loop containing nucleoside triphosphate hydrolases"/>
    <property type="match status" value="1"/>
</dbReference>
<protein>
    <recommendedName>
        <fullName evidence="4">AIG1-type G domain-containing protein</fullName>
    </recommendedName>
</protein>
<comment type="similarity">
    <text evidence="1">Belongs to the TRAFAC class TrmE-Era-EngA-EngB-Septin-like GTPase superfamily. AIG1/Toc34/Toc159-like paraseptin GTPase family. IAN subfamily.</text>
</comment>
<evidence type="ECO:0000256" key="3">
    <source>
        <dbReference type="ARBA" id="ARBA00023134"/>
    </source>
</evidence>
<dbReference type="Gene3D" id="3.40.50.300">
    <property type="entry name" value="P-loop containing nucleotide triphosphate hydrolases"/>
    <property type="match status" value="1"/>
</dbReference>
<dbReference type="EMBL" id="CAJOBI010133871">
    <property type="protein sequence ID" value="CAF4737062.1"/>
    <property type="molecule type" value="Genomic_DNA"/>
</dbReference>
<dbReference type="PANTHER" id="PTHR10903">
    <property type="entry name" value="GTPASE, IMAP FAMILY MEMBER-RELATED"/>
    <property type="match status" value="1"/>
</dbReference>
<keyword evidence="2" id="KW-0547">Nucleotide-binding</keyword>
<dbReference type="GO" id="GO:0005525">
    <property type="term" value="F:GTP binding"/>
    <property type="evidence" value="ECO:0007669"/>
    <property type="project" value="UniProtKB-KW"/>
</dbReference>
<accession>A0A816QIH7</accession>
<comment type="caution">
    <text evidence="5">The sequence shown here is derived from an EMBL/GenBank/DDBJ whole genome shotgun (WGS) entry which is preliminary data.</text>
</comment>